<dbReference type="InterPro" id="IPR006905">
    <property type="entry name" value="Flavin_halogenase"/>
</dbReference>
<dbReference type="EMBL" id="JACYTR010000049">
    <property type="protein sequence ID" value="MBD8527367.1"/>
    <property type="molecule type" value="Genomic_DNA"/>
</dbReference>
<name>A0AAW3ZQE9_9GAMM</name>
<evidence type="ECO:0000313" key="4">
    <source>
        <dbReference type="Proteomes" id="UP000613768"/>
    </source>
</evidence>
<dbReference type="InterPro" id="IPR033856">
    <property type="entry name" value="Trp_halogen"/>
</dbReference>
<dbReference type="Proteomes" id="UP000613768">
    <property type="component" value="Unassembled WGS sequence"/>
</dbReference>
<dbReference type="GO" id="GO:0004497">
    <property type="term" value="F:monooxygenase activity"/>
    <property type="evidence" value="ECO:0007669"/>
    <property type="project" value="InterPro"/>
</dbReference>
<dbReference type="SUPFAM" id="SSF51905">
    <property type="entry name" value="FAD/NAD(P)-binding domain"/>
    <property type="match status" value="1"/>
</dbReference>
<keyword evidence="4" id="KW-1185">Reference proteome</keyword>
<evidence type="ECO:0000313" key="3">
    <source>
        <dbReference type="EMBL" id="MBD8527367.1"/>
    </source>
</evidence>
<dbReference type="InterPro" id="IPR050816">
    <property type="entry name" value="Flavin-dep_Halogenase_NPB"/>
</dbReference>
<keyword evidence="2" id="KW-0274">FAD</keyword>
<gene>
    <name evidence="3" type="ORF">IFO71_16615</name>
</gene>
<evidence type="ECO:0000256" key="2">
    <source>
        <dbReference type="PIRSR" id="PIRSR011396-2"/>
    </source>
</evidence>
<feature type="binding site" evidence="2">
    <location>
        <begin position="14"/>
        <end position="17"/>
    </location>
    <ligand>
        <name>FAD</name>
        <dbReference type="ChEBI" id="CHEBI:57692"/>
    </ligand>
</feature>
<dbReference type="RefSeq" id="WP_192030788.1">
    <property type="nucleotide sequence ID" value="NZ_JACYTR010000049.1"/>
</dbReference>
<feature type="binding site" evidence="2">
    <location>
        <position position="344"/>
    </location>
    <ligand>
        <name>L-tryptophan</name>
        <dbReference type="ChEBI" id="CHEBI:57912"/>
    </ligand>
</feature>
<dbReference type="PANTHER" id="PTHR43747">
    <property type="entry name" value="FAD-BINDING PROTEIN"/>
    <property type="match status" value="1"/>
</dbReference>
<dbReference type="AlphaFoldDB" id="A0AAW3ZQE9"/>
<sequence length="502" mass="56530">MSTGFIRKLTIVGGGTAGWMTAAALSKLFGTQLHIRLIESEEIGTVGVGEATIPQIRLFNATLGLDENEFIRETQGSFKLGIEFNGWLREGQAYMHAFGAIGGRDLGLVPFYHYWIKQHRAGRAGPLGDYVFNSVAAYQNRFLRSASIPNSPLSNVQHAFHFDAGLYARYLRRHAEANGVQRTEGKVVDVGLDPESGYIRHVQLDSGEQVEGELFIDCSGFRGLLIEQTLKTGYHDWRQYLPCDRAMAVPCASVAPLTPYTRATARTAGWQWRIPLQHRIGNGLVYCSEFISDDEAAALLLANLDGKALAEPRPLRFVTGMRKQFWNRNCIAIGLASGFMEPLESTSIHFIQSSIGKLVAFFPQHGFSQTEIDEYNRQVQFEFIRSRDFLVLHYLANQREEPFWQRCRTMQIPETLQQKIELFRCSGRVFKEHEELFTEPSWVQVMIGQGIIPERHHPMVETLGEEETRRMVDGVGALLQRAAQVMPEHAEYIAKTCASAVG</sequence>
<dbReference type="GO" id="GO:0000166">
    <property type="term" value="F:nucleotide binding"/>
    <property type="evidence" value="ECO:0007669"/>
    <property type="project" value="UniProtKB-KW"/>
</dbReference>
<dbReference type="Pfam" id="PF04820">
    <property type="entry name" value="Trp_halogenase"/>
    <property type="match status" value="1"/>
</dbReference>
<feature type="binding site" evidence="2">
    <location>
        <position position="187"/>
    </location>
    <ligand>
        <name>FAD</name>
        <dbReference type="ChEBI" id="CHEBI:57692"/>
    </ligand>
</feature>
<keyword evidence="2" id="KW-0285">Flavoprotein</keyword>
<accession>A0AAW3ZQE9</accession>
<comment type="caution">
    <text evidence="3">The sequence shown here is derived from an EMBL/GenBank/DDBJ whole genome shotgun (WGS) entry which is preliminary data.</text>
</comment>
<proteinExistence type="predicted"/>
<dbReference type="PIRSF" id="PIRSF011396">
    <property type="entry name" value="Trp_halogenase"/>
    <property type="match status" value="1"/>
</dbReference>
<feature type="binding site" evidence="2">
    <location>
        <position position="79"/>
    </location>
    <ligand>
        <name>7-chloro-L-tryptophan</name>
        <dbReference type="ChEBI" id="CHEBI:58713"/>
    </ligand>
</feature>
<dbReference type="PANTHER" id="PTHR43747:SF4">
    <property type="entry name" value="FLAVIN-DEPENDENT TRYPTOPHAN HALOGENASE"/>
    <property type="match status" value="1"/>
</dbReference>
<protein>
    <submittedName>
        <fullName evidence="3">Tryptophan 7-halogenase</fullName>
    </submittedName>
</protein>
<reference evidence="3 4" key="1">
    <citation type="submission" date="2020-09" db="EMBL/GenBank/DDBJ databases">
        <title>Pseudoxanthomonas sp. CAU 1598 isolated from sand of Yaerae Beach.</title>
        <authorList>
            <person name="Kim W."/>
        </authorList>
    </citation>
    <scope>NUCLEOTIDE SEQUENCE [LARGE SCALE GENOMIC DNA]</scope>
    <source>
        <strain evidence="3 4">CAU 1598</strain>
    </source>
</reference>
<organism evidence="3 4">
    <name type="scientific">Pseudomarimonas arenosa</name>
    <dbReference type="NCBI Taxonomy" id="2774145"/>
    <lineage>
        <taxon>Bacteria</taxon>
        <taxon>Pseudomonadati</taxon>
        <taxon>Pseudomonadota</taxon>
        <taxon>Gammaproteobacteria</taxon>
        <taxon>Lysobacterales</taxon>
        <taxon>Lysobacteraceae</taxon>
        <taxon>Pseudomarimonas</taxon>
    </lineage>
</organism>
<dbReference type="Gene3D" id="3.50.50.60">
    <property type="entry name" value="FAD/NAD(P)-binding domain"/>
    <property type="match status" value="1"/>
</dbReference>
<dbReference type="InterPro" id="IPR036188">
    <property type="entry name" value="FAD/NAD-bd_sf"/>
</dbReference>
<feature type="active site" evidence="1">
    <location>
        <position position="79"/>
    </location>
</feature>
<feature type="binding site" evidence="2">
    <location>
        <position position="335"/>
    </location>
    <ligand>
        <name>FAD</name>
        <dbReference type="ChEBI" id="CHEBI:57692"/>
    </ligand>
</feature>
<keyword evidence="2" id="KW-0547">Nucleotide-binding</keyword>
<feature type="binding site" evidence="2">
    <location>
        <position position="348"/>
    </location>
    <ligand>
        <name>FAD</name>
        <dbReference type="ChEBI" id="CHEBI:57692"/>
    </ligand>
</feature>
<evidence type="ECO:0000256" key="1">
    <source>
        <dbReference type="PIRSR" id="PIRSR011396-1"/>
    </source>
</evidence>